<dbReference type="AlphaFoldDB" id="A0A7R9R0H7"/>
<keyword evidence="1" id="KW-0472">Membrane</keyword>
<proteinExistence type="predicted"/>
<keyword evidence="1" id="KW-1133">Transmembrane helix</keyword>
<keyword evidence="3" id="KW-1185">Reference proteome</keyword>
<name>A0A7R9R0H7_9ACAR</name>
<keyword evidence="1" id="KW-0812">Transmembrane</keyword>
<evidence type="ECO:0000256" key="1">
    <source>
        <dbReference type="SAM" id="Phobius"/>
    </source>
</evidence>
<evidence type="ECO:0000313" key="2">
    <source>
        <dbReference type="EMBL" id="CAD7665366.1"/>
    </source>
</evidence>
<sequence>MPSHTLVDNVYLFGVLTAFVSVILMSISMIIIRKVKDTNYAILTFYFAWVALLETGLLTALLNDYTLPTTSTEWISMAGMAIFAAISRFCLIIALQKEDAL</sequence>
<reference evidence="2" key="1">
    <citation type="submission" date="2020-11" db="EMBL/GenBank/DDBJ databases">
        <authorList>
            <person name="Tran Van P."/>
        </authorList>
    </citation>
    <scope>NUCLEOTIDE SEQUENCE</scope>
</reference>
<evidence type="ECO:0000313" key="3">
    <source>
        <dbReference type="Proteomes" id="UP000728032"/>
    </source>
</evidence>
<accession>A0A7R9R0H7</accession>
<gene>
    <name evidence="2" type="ORF">ONB1V03_LOCUS21923</name>
</gene>
<protein>
    <submittedName>
        <fullName evidence="2">Uncharacterized protein</fullName>
    </submittedName>
</protein>
<feature type="transmembrane region" description="Helical" evidence="1">
    <location>
        <begin position="74"/>
        <end position="95"/>
    </location>
</feature>
<feature type="transmembrane region" description="Helical" evidence="1">
    <location>
        <begin position="39"/>
        <end position="62"/>
    </location>
</feature>
<feature type="non-terminal residue" evidence="2">
    <location>
        <position position="1"/>
    </location>
</feature>
<dbReference type="Proteomes" id="UP000728032">
    <property type="component" value="Unassembled WGS sequence"/>
</dbReference>
<feature type="transmembrane region" description="Helical" evidence="1">
    <location>
        <begin position="12"/>
        <end position="32"/>
    </location>
</feature>
<dbReference type="EMBL" id="OC960356">
    <property type="protein sequence ID" value="CAD7665366.1"/>
    <property type="molecule type" value="Genomic_DNA"/>
</dbReference>
<organism evidence="2">
    <name type="scientific">Oppiella nova</name>
    <dbReference type="NCBI Taxonomy" id="334625"/>
    <lineage>
        <taxon>Eukaryota</taxon>
        <taxon>Metazoa</taxon>
        <taxon>Ecdysozoa</taxon>
        <taxon>Arthropoda</taxon>
        <taxon>Chelicerata</taxon>
        <taxon>Arachnida</taxon>
        <taxon>Acari</taxon>
        <taxon>Acariformes</taxon>
        <taxon>Sarcoptiformes</taxon>
        <taxon>Oribatida</taxon>
        <taxon>Brachypylina</taxon>
        <taxon>Oppioidea</taxon>
        <taxon>Oppiidae</taxon>
        <taxon>Oppiella</taxon>
    </lineage>
</organism>
<dbReference type="EMBL" id="CAJPVJ010045531">
    <property type="protein sequence ID" value="CAG2182502.1"/>
    <property type="molecule type" value="Genomic_DNA"/>
</dbReference>